<evidence type="ECO:0000313" key="3">
    <source>
        <dbReference type="EMBL" id="BBE35484.1"/>
    </source>
</evidence>
<dbReference type="Pfam" id="PF04966">
    <property type="entry name" value="OprB"/>
    <property type="match status" value="1"/>
</dbReference>
<dbReference type="GO" id="GO:0015288">
    <property type="term" value="F:porin activity"/>
    <property type="evidence" value="ECO:0007669"/>
    <property type="project" value="InterPro"/>
</dbReference>
<dbReference type="PANTHER" id="PTHR37944:SF1">
    <property type="entry name" value="PORIN B"/>
    <property type="match status" value="1"/>
</dbReference>
<dbReference type="InterPro" id="IPR007049">
    <property type="entry name" value="Carb-sel_porin_OprB"/>
</dbReference>
<protein>
    <submittedName>
        <fullName evidence="3">Porin</fullName>
    </submittedName>
</protein>
<dbReference type="PANTHER" id="PTHR37944">
    <property type="entry name" value="PORIN B"/>
    <property type="match status" value="1"/>
</dbReference>
<comment type="similarity">
    <text evidence="1 2">Belongs to the OprB family.</text>
</comment>
<proteinExistence type="inferred from homology"/>
<dbReference type="GO" id="GO:0008643">
    <property type="term" value="P:carbohydrate transport"/>
    <property type="evidence" value="ECO:0007669"/>
    <property type="project" value="InterPro"/>
</dbReference>
<organism evidence="3 4">
    <name type="scientific">Sphingosinicella microcystinivorans</name>
    <dbReference type="NCBI Taxonomy" id="335406"/>
    <lineage>
        <taxon>Bacteria</taxon>
        <taxon>Pseudomonadati</taxon>
        <taxon>Pseudomonadota</taxon>
        <taxon>Alphaproteobacteria</taxon>
        <taxon>Sphingomonadales</taxon>
        <taxon>Sphingosinicellaceae</taxon>
        <taxon>Sphingosinicella</taxon>
    </lineage>
</organism>
<name>A0AAD1D8Z5_SPHMI</name>
<evidence type="ECO:0000256" key="1">
    <source>
        <dbReference type="ARBA" id="ARBA00008769"/>
    </source>
</evidence>
<dbReference type="GO" id="GO:0016020">
    <property type="term" value="C:membrane"/>
    <property type="evidence" value="ECO:0007669"/>
    <property type="project" value="InterPro"/>
</dbReference>
<gene>
    <name evidence="3" type="primary">oprB</name>
    <name evidence="3" type="ORF">SmB9_31420</name>
</gene>
<dbReference type="AlphaFoldDB" id="A0AAD1D8Z5"/>
<dbReference type="Proteomes" id="UP000275727">
    <property type="component" value="Chromosome"/>
</dbReference>
<sequence length="392" mass="42601">MAGDMLGLRPRLADAGIELSGHYVAETAWNFRGGERRDVTETGEFGLGLRFDMQRIAGTDGSLQAAITYRHGPQLDAKAGLGTLQEVQEIYGRGRTWRLTQFWYEQRFANGALAVKAGRTAPSEDFSAFSCTFQNLSFCGSQPGNIVTDYWYNWPVSQWGLRLRAAHRGAYAQIGIYEENPRNLDKNFTIGRFKGATGALIPVEFGLTRGGDGGPVGSYKIGGWVSTADAPDLFLDVDGEPAILTGRAALQRGSAHGVWLAVDQQVSGRSARGASISGVSVFFNALAADRRTSRIDNQIVAGLFLRDPLPGVAGDIVGFAVARTHVNNRLERSDRLTGGPSRGAEYAFELFYGFRPVGWLDLRPNVQWIHHPGGRRDARAVGVAGLKAVLRL</sequence>
<dbReference type="KEGG" id="smic:SmB9_31420"/>
<accession>A0AAD1D8Z5</accession>
<evidence type="ECO:0000313" key="4">
    <source>
        <dbReference type="Proteomes" id="UP000275727"/>
    </source>
</evidence>
<dbReference type="InterPro" id="IPR038673">
    <property type="entry name" value="OprB_sf"/>
</dbReference>
<dbReference type="Gene3D" id="2.40.160.180">
    <property type="entry name" value="Carbohydrate-selective porin OprB"/>
    <property type="match status" value="1"/>
</dbReference>
<dbReference type="EMBL" id="AP018711">
    <property type="protein sequence ID" value="BBE35484.1"/>
    <property type="molecule type" value="Genomic_DNA"/>
</dbReference>
<dbReference type="InterPro" id="IPR052932">
    <property type="entry name" value="OprB_Porin"/>
</dbReference>
<evidence type="ECO:0000256" key="2">
    <source>
        <dbReference type="RuleBase" id="RU363072"/>
    </source>
</evidence>
<reference evidence="3 4" key="1">
    <citation type="submission" date="2018-06" db="EMBL/GenBank/DDBJ databases">
        <title>Complete Genome Sequence of the Microcystin-Degrading Bacterium Sphingosinicella microcystinivorans Strain B-9.</title>
        <authorList>
            <person name="Jin H."/>
            <person name="Nishizawa T."/>
            <person name="Guo Y."/>
            <person name="Nishizawa A."/>
            <person name="Park H."/>
            <person name="Kato H."/>
            <person name="Tsuji K."/>
            <person name="Harada K."/>
        </authorList>
    </citation>
    <scope>NUCLEOTIDE SEQUENCE [LARGE SCALE GENOMIC DNA]</scope>
    <source>
        <strain evidence="3 4">B9</strain>
    </source>
</reference>